<feature type="region of interest" description="Disordered" evidence="1">
    <location>
        <begin position="145"/>
        <end position="186"/>
    </location>
</feature>
<evidence type="ECO:0000313" key="3">
    <source>
        <dbReference type="EMBL" id="CRK15193.1"/>
    </source>
</evidence>
<evidence type="ECO:0000313" key="2">
    <source>
        <dbReference type="EMBL" id="CRJ80216.1"/>
    </source>
</evidence>
<keyword evidence="4" id="KW-1185">Reference proteome</keyword>
<dbReference type="Proteomes" id="UP000044602">
    <property type="component" value="Unassembled WGS sequence"/>
</dbReference>
<reference evidence="4 5" key="1">
    <citation type="submission" date="2015-05" db="EMBL/GenBank/DDBJ databases">
        <authorList>
            <person name="Fogelqvist Johan"/>
        </authorList>
    </citation>
    <scope>NUCLEOTIDE SEQUENCE [LARGE SCALE GENOMIC DNA]</scope>
    <source>
        <strain evidence="2">VL1</strain>
        <strain evidence="3">VL2</strain>
    </source>
</reference>
<dbReference type="AlphaFoldDB" id="A0A0G4KZG7"/>
<accession>A0A0G4KZG7</accession>
<name>A0A0G4KZG7_VERLO</name>
<dbReference type="Proteomes" id="UP000045706">
    <property type="component" value="Unassembled WGS sequence"/>
</dbReference>
<evidence type="ECO:0000313" key="5">
    <source>
        <dbReference type="Proteomes" id="UP000045706"/>
    </source>
</evidence>
<evidence type="ECO:0000256" key="1">
    <source>
        <dbReference type="SAM" id="MobiDB-lite"/>
    </source>
</evidence>
<protein>
    <submittedName>
        <fullName evidence="3">Uncharacterized protein</fullName>
    </submittedName>
</protein>
<sequence length="230" mass="25451">MSRAWVWAEIAYGVLVQPTNATGMLIKGCQLDPTLAFPVPALVLTREKGRGSEKKIWMSLMSSDVDFMIANSVVSDRRLDQRNITPPSWNAAIEAILMSRLLRRHTPGGHAKINYDTTSEGFKLLLLAYKLHRCVTRRSHRLIPSDRRNSSSQVFASEHTYSHVGPEKEKPVTAGKTSPENSSTNSTMTDIVATHFTLGLTTWLSKHDTVSAALAPVNDERHASNTGNAR</sequence>
<organism evidence="3 5">
    <name type="scientific">Verticillium longisporum</name>
    <name type="common">Verticillium dahliae var. longisporum</name>
    <dbReference type="NCBI Taxonomy" id="100787"/>
    <lineage>
        <taxon>Eukaryota</taxon>
        <taxon>Fungi</taxon>
        <taxon>Dikarya</taxon>
        <taxon>Ascomycota</taxon>
        <taxon>Pezizomycotina</taxon>
        <taxon>Sordariomycetes</taxon>
        <taxon>Hypocreomycetidae</taxon>
        <taxon>Glomerellales</taxon>
        <taxon>Plectosphaerellaceae</taxon>
        <taxon>Verticillium</taxon>
    </lineage>
</organism>
<gene>
    <name evidence="2" type="ORF">BN1708_000190</name>
    <name evidence="3" type="ORF">BN1723_010569</name>
</gene>
<evidence type="ECO:0000313" key="4">
    <source>
        <dbReference type="Proteomes" id="UP000044602"/>
    </source>
</evidence>
<feature type="compositionally biased region" description="Polar residues" evidence="1">
    <location>
        <begin position="175"/>
        <end position="186"/>
    </location>
</feature>
<proteinExistence type="predicted"/>
<dbReference type="EMBL" id="CVQH01000001">
    <property type="protein sequence ID" value="CRJ80216.1"/>
    <property type="molecule type" value="Genomic_DNA"/>
</dbReference>
<dbReference type="EMBL" id="CVQI01005669">
    <property type="protein sequence ID" value="CRK15193.1"/>
    <property type="molecule type" value="Genomic_DNA"/>
</dbReference>